<reference evidence="3" key="1">
    <citation type="submission" date="2016-11" db="EMBL/GenBank/DDBJ databases">
        <authorList>
            <person name="Varghese N."/>
            <person name="Submissions S."/>
        </authorList>
    </citation>
    <scope>NUCLEOTIDE SEQUENCE [LARGE SCALE GENOMIC DNA]</scope>
    <source>
        <strain evidence="3">DSM 100572</strain>
    </source>
</reference>
<dbReference type="InterPro" id="IPR011041">
    <property type="entry name" value="Quinoprot_gluc/sorb_DH_b-prop"/>
</dbReference>
<dbReference type="AlphaFoldDB" id="A0A1M5WYN7"/>
<dbReference type="PANTHER" id="PTHR19328:SF75">
    <property type="entry name" value="ALDOSE SUGAR DEHYDROGENASE YLII"/>
    <property type="match status" value="1"/>
</dbReference>
<dbReference type="Proteomes" id="UP000184109">
    <property type="component" value="Unassembled WGS sequence"/>
</dbReference>
<gene>
    <name evidence="2" type="ORF">SAMN05444281_2754</name>
</gene>
<dbReference type="RefSeq" id="WP_073122532.1">
    <property type="nucleotide sequence ID" value="NZ_BMEN01000008.1"/>
</dbReference>
<accession>A0A1M5WYN7</accession>
<dbReference type="PANTHER" id="PTHR19328">
    <property type="entry name" value="HEDGEHOG-INTERACTING PROTEIN"/>
    <property type="match status" value="1"/>
</dbReference>
<proteinExistence type="predicted"/>
<sequence>MKPIYSIIIFLFITCISCAQQKESSVEALTPEDLNYVTELVVADINIPWGMDFLPDGSMLITEKTGKLIHFKNGIKTDIVGVPEVYVRGQGGLMDIKLHPNYTENGWIYISYASTEGEETGGNTAIMRAQLKGNALVNQEVLYKANPNSKKGQHFGSRIVFDDDNHIYFSIGERGERDINPQDITRDCGKIYRLNDDGSIPQDNPFVNSENAKKAIYSYGHRNPQGLIKNPNTGAIWEHEHGPRGGDEINIIQKGKNYGWPIISYGINYSGTSFTDITEKEGMEQPLFYWVPSIAPSGMAFVNSDQYPNWKNNLMVGSLKFQYLERLVLENNQVTKREKLFEGIGRVRNVKQGPDGFLYLAVEGMGILKIIAKK</sequence>
<keyword evidence="3" id="KW-1185">Reference proteome</keyword>
<evidence type="ECO:0000313" key="2">
    <source>
        <dbReference type="EMBL" id="SHH92729.1"/>
    </source>
</evidence>
<dbReference type="SUPFAM" id="SSF50952">
    <property type="entry name" value="Soluble quinoprotein glucose dehydrogenase"/>
    <property type="match status" value="1"/>
</dbReference>
<feature type="domain" description="Glucose/Sorbosone dehydrogenase" evidence="1">
    <location>
        <begin position="46"/>
        <end position="363"/>
    </location>
</feature>
<protein>
    <submittedName>
        <fullName evidence="2">Glucose/arabinose dehydrogenase, beta-propeller fold</fullName>
    </submittedName>
</protein>
<dbReference type="InterPro" id="IPR011042">
    <property type="entry name" value="6-blade_b-propeller_TolB-like"/>
</dbReference>
<organism evidence="2 3">
    <name type="scientific">Wenyingzhuangia marina</name>
    <dbReference type="NCBI Taxonomy" id="1195760"/>
    <lineage>
        <taxon>Bacteria</taxon>
        <taxon>Pseudomonadati</taxon>
        <taxon>Bacteroidota</taxon>
        <taxon>Flavobacteriia</taxon>
        <taxon>Flavobacteriales</taxon>
        <taxon>Flavobacteriaceae</taxon>
        <taxon>Wenyingzhuangia</taxon>
    </lineage>
</organism>
<dbReference type="Gene3D" id="2.120.10.30">
    <property type="entry name" value="TolB, C-terminal domain"/>
    <property type="match status" value="1"/>
</dbReference>
<evidence type="ECO:0000313" key="3">
    <source>
        <dbReference type="Proteomes" id="UP000184109"/>
    </source>
</evidence>
<dbReference type="OrthoDB" id="9770043at2"/>
<dbReference type="Pfam" id="PF07995">
    <property type="entry name" value="GSDH"/>
    <property type="match status" value="1"/>
</dbReference>
<dbReference type="STRING" id="1195760.SAMN05444281_2754"/>
<dbReference type="InterPro" id="IPR012938">
    <property type="entry name" value="Glc/Sorbosone_DH"/>
</dbReference>
<dbReference type="EMBL" id="FQXQ01000008">
    <property type="protein sequence ID" value="SHH92729.1"/>
    <property type="molecule type" value="Genomic_DNA"/>
</dbReference>
<evidence type="ECO:0000259" key="1">
    <source>
        <dbReference type="Pfam" id="PF07995"/>
    </source>
</evidence>
<name>A0A1M5WYN7_9FLAO</name>